<evidence type="ECO:0000256" key="1">
    <source>
        <dbReference type="ARBA" id="ARBA00010609"/>
    </source>
</evidence>
<dbReference type="Pfam" id="PF07732">
    <property type="entry name" value="Cu-oxidase_3"/>
    <property type="match status" value="1"/>
</dbReference>
<dbReference type="PANTHER" id="PTHR11709:SF71">
    <property type="entry name" value="OXIDOREDUCTASE TPCJ"/>
    <property type="match status" value="1"/>
</dbReference>
<dbReference type="InterPro" id="IPR002355">
    <property type="entry name" value="Cu_oxidase_Cu_BS"/>
</dbReference>
<dbReference type="InterPro" id="IPR011706">
    <property type="entry name" value="Cu-oxidase_C"/>
</dbReference>
<dbReference type="InterPro" id="IPR001117">
    <property type="entry name" value="Cu-oxidase_2nd"/>
</dbReference>
<comment type="similarity">
    <text evidence="1">Belongs to the multicopper oxidase family.</text>
</comment>
<dbReference type="STRING" id="42251.A0A2T6ZSX4"/>
<dbReference type="FunFam" id="2.60.40.420:FF:000045">
    <property type="entry name" value="Laccase 2"/>
    <property type="match status" value="1"/>
</dbReference>
<comment type="caution">
    <text evidence="8">The sequence shown here is derived from an EMBL/GenBank/DDBJ whole genome shotgun (WGS) entry which is preliminary data.</text>
</comment>
<evidence type="ECO:0000259" key="5">
    <source>
        <dbReference type="Pfam" id="PF00394"/>
    </source>
</evidence>
<dbReference type="CDD" id="cd13880">
    <property type="entry name" value="CuRO_2_MaLCC_like"/>
    <property type="match status" value="1"/>
</dbReference>
<dbReference type="InterPro" id="IPR033138">
    <property type="entry name" value="Cu_oxidase_CS"/>
</dbReference>
<dbReference type="AlphaFoldDB" id="A0A2T6ZSX4"/>
<dbReference type="PANTHER" id="PTHR11709">
    <property type="entry name" value="MULTI-COPPER OXIDASE"/>
    <property type="match status" value="1"/>
</dbReference>
<keyword evidence="4" id="KW-0186">Copper</keyword>
<dbReference type="Pfam" id="PF07731">
    <property type="entry name" value="Cu-oxidase_2"/>
    <property type="match status" value="1"/>
</dbReference>
<dbReference type="CDD" id="cd13901">
    <property type="entry name" value="CuRO_3_MaLCC_like"/>
    <property type="match status" value="1"/>
</dbReference>
<dbReference type="PROSITE" id="PS00079">
    <property type="entry name" value="MULTICOPPER_OXIDASE1"/>
    <property type="match status" value="1"/>
</dbReference>
<dbReference type="EMBL" id="NESQ01000117">
    <property type="protein sequence ID" value="PUU78524.1"/>
    <property type="molecule type" value="Genomic_DNA"/>
</dbReference>
<name>A0A2T6ZSX4_TUBBO</name>
<dbReference type="Proteomes" id="UP000244722">
    <property type="component" value="Unassembled WGS sequence"/>
</dbReference>
<evidence type="ECO:0000313" key="9">
    <source>
        <dbReference type="Proteomes" id="UP000244722"/>
    </source>
</evidence>
<evidence type="ECO:0000256" key="3">
    <source>
        <dbReference type="ARBA" id="ARBA00023002"/>
    </source>
</evidence>
<reference evidence="8 9" key="1">
    <citation type="submission" date="2017-04" db="EMBL/GenBank/DDBJ databases">
        <title>Draft genome sequence of Tuber borchii Vittad., a whitish edible truffle.</title>
        <authorList>
            <consortium name="DOE Joint Genome Institute"/>
            <person name="Murat C."/>
            <person name="Kuo A."/>
            <person name="Barry K.W."/>
            <person name="Clum A."/>
            <person name="Dockter R.B."/>
            <person name="Fauchery L."/>
            <person name="Iotti M."/>
            <person name="Kohler A."/>
            <person name="Labutti K."/>
            <person name="Lindquist E.A."/>
            <person name="Lipzen A."/>
            <person name="Ohm R.A."/>
            <person name="Wang M."/>
            <person name="Grigoriev I.V."/>
            <person name="Zambonelli A."/>
            <person name="Martin F.M."/>
        </authorList>
    </citation>
    <scope>NUCLEOTIDE SEQUENCE [LARGE SCALE GENOMIC DNA]</scope>
    <source>
        <strain evidence="8 9">Tbo3840</strain>
    </source>
</reference>
<dbReference type="SUPFAM" id="SSF49503">
    <property type="entry name" value="Cupredoxins"/>
    <property type="match status" value="3"/>
</dbReference>
<organism evidence="8 9">
    <name type="scientific">Tuber borchii</name>
    <name type="common">White truffle</name>
    <dbReference type="NCBI Taxonomy" id="42251"/>
    <lineage>
        <taxon>Eukaryota</taxon>
        <taxon>Fungi</taxon>
        <taxon>Dikarya</taxon>
        <taxon>Ascomycota</taxon>
        <taxon>Pezizomycotina</taxon>
        <taxon>Pezizomycetes</taxon>
        <taxon>Pezizales</taxon>
        <taxon>Tuberaceae</taxon>
        <taxon>Tuber</taxon>
    </lineage>
</organism>
<sequence length="508" mass="57118">MKDNGTTIHWHGFRQLGSNEADGVNGITQCPIAPEYTYTYKFRATEYGHSWYHSHYSLQYPDGVLGPIIIHGPQSANYDVDVGTVLVSDWSHETAFIDFFHELTLGPPPMQSNLLQGRGRFPCVQGDPRCVGPPANYYELKFEKGKKYLLRLINTSTASQFKFSIDNHNLTVVSADFVPIQPYTTKYLNIGIGQRYSVIVEAIPSTDALNPDDSVNMDYWIRTIPTDGCNNIQFPVKQTGIIRYFTNSTYTLPVSNFWVTQAGQTTEPSDCDDEDIKSLVPVVPKSLTPGDYANNYTSDTYEVGLVPPTPQSHGNYTRWDIAMLPMWLEWGNPTILNLGQNVNTSNPELAIIPEDYQDKWVVLVITGNLTIPSGHNTGKLSIPARHPIHLHGHDFVLLAQNDTEWDTTNWTAADAFNNMNYNNPPRRDVALLPQGGYIVIAFKTDNPGTWLVHCHIAWHASSGLAMQIMEDQENIEKTIKNKKAIQDTCNAWNKWNATYKVEQDDSGV</sequence>
<dbReference type="InterPro" id="IPR011707">
    <property type="entry name" value="Cu-oxidase-like_N"/>
</dbReference>
<feature type="domain" description="Plastocyanin-like" evidence="6">
    <location>
        <begin position="354"/>
        <end position="472"/>
    </location>
</feature>
<dbReference type="Gene3D" id="2.60.40.420">
    <property type="entry name" value="Cupredoxins - blue copper proteins"/>
    <property type="match status" value="3"/>
</dbReference>
<feature type="domain" description="Plastocyanin-like" evidence="5">
    <location>
        <begin position="84"/>
        <end position="244"/>
    </location>
</feature>
<proteinExistence type="inferred from homology"/>
<dbReference type="InterPro" id="IPR008972">
    <property type="entry name" value="Cupredoxin"/>
</dbReference>
<keyword evidence="3" id="KW-0560">Oxidoreductase</keyword>
<protein>
    <submittedName>
        <fullName evidence="8">Multicopper oxidase-domain-containing protein</fullName>
    </submittedName>
</protein>
<evidence type="ECO:0000256" key="2">
    <source>
        <dbReference type="ARBA" id="ARBA00022723"/>
    </source>
</evidence>
<dbReference type="GO" id="GO:0016491">
    <property type="term" value="F:oxidoreductase activity"/>
    <property type="evidence" value="ECO:0007669"/>
    <property type="project" value="UniProtKB-KW"/>
</dbReference>
<evidence type="ECO:0000259" key="7">
    <source>
        <dbReference type="Pfam" id="PF07732"/>
    </source>
</evidence>
<dbReference type="GO" id="GO:0005507">
    <property type="term" value="F:copper ion binding"/>
    <property type="evidence" value="ECO:0007669"/>
    <property type="project" value="InterPro"/>
</dbReference>
<keyword evidence="9" id="KW-1185">Reference proteome</keyword>
<feature type="domain" description="Plastocyanin-like" evidence="7">
    <location>
        <begin position="3"/>
        <end position="74"/>
    </location>
</feature>
<accession>A0A2T6ZSX4</accession>
<evidence type="ECO:0000256" key="4">
    <source>
        <dbReference type="ARBA" id="ARBA00023008"/>
    </source>
</evidence>
<dbReference type="PROSITE" id="PS00080">
    <property type="entry name" value="MULTICOPPER_OXIDASE2"/>
    <property type="match status" value="1"/>
</dbReference>
<keyword evidence="2" id="KW-0479">Metal-binding</keyword>
<dbReference type="InterPro" id="IPR045087">
    <property type="entry name" value="Cu-oxidase_fam"/>
</dbReference>
<dbReference type="OrthoDB" id="2121828at2759"/>
<evidence type="ECO:0000313" key="8">
    <source>
        <dbReference type="EMBL" id="PUU78524.1"/>
    </source>
</evidence>
<evidence type="ECO:0000259" key="6">
    <source>
        <dbReference type="Pfam" id="PF07731"/>
    </source>
</evidence>
<gene>
    <name evidence="8" type="ORF">B9Z19DRAFT_66713</name>
</gene>
<dbReference type="Pfam" id="PF00394">
    <property type="entry name" value="Cu-oxidase"/>
    <property type="match status" value="1"/>
</dbReference>